<dbReference type="Pfam" id="PF24809">
    <property type="entry name" value="DUF7708"/>
    <property type="match status" value="1"/>
</dbReference>
<keyword evidence="3" id="KW-1185">Reference proteome</keyword>
<name>A0A8H3HXP8_9LECA</name>
<protein>
    <recommendedName>
        <fullName evidence="1">DUF7708 domain-containing protein</fullName>
    </recommendedName>
</protein>
<accession>A0A8H3HXP8</accession>
<evidence type="ECO:0000313" key="2">
    <source>
        <dbReference type="EMBL" id="CAF9906757.1"/>
    </source>
</evidence>
<proteinExistence type="predicted"/>
<dbReference type="OrthoDB" id="61900at2759"/>
<reference evidence="2" key="1">
    <citation type="submission" date="2021-03" db="EMBL/GenBank/DDBJ databases">
        <authorList>
            <person name="Tagirdzhanova G."/>
        </authorList>
    </citation>
    <scope>NUCLEOTIDE SEQUENCE</scope>
</reference>
<organism evidence="2 3">
    <name type="scientific">Gomphillus americanus</name>
    <dbReference type="NCBI Taxonomy" id="1940652"/>
    <lineage>
        <taxon>Eukaryota</taxon>
        <taxon>Fungi</taxon>
        <taxon>Dikarya</taxon>
        <taxon>Ascomycota</taxon>
        <taxon>Pezizomycotina</taxon>
        <taxon>Lecanoromycetes</taxon>
        <taxon>OSLEUM clade</taxon>
        <taxon>Ostropomycetidae</taxon>
        <taxon>Ostropales</taxon>
        <taxon>Graphidaceae</taxon>
        <taxon>Gomphilloideae</taxon>
        <taxon>Gomphillus</taxon>
    </lineage>
</organism>
<dbReference type="AlphaFoldDB" id="A0A8H3HXP8"/>
<comment type="caution">
    <text evidence="2">The sequence shown here is derived from an EMBL/GenBank/DDBJ whole genome shotgun (WGS) entry which is preliminary data.</text>
</comment>
<evidence type="ECO:0000313" key="3">
    <source>
        <dbReference type="Proteomes" id="UP000664169"/>
    </source>
</evidence>
<dbReference type="Proteomes" id="UP000664169">
    <property type="component" value="Unassembled WGS sequence"/>
</dbReference>
<feature type="domain" description="DUF7708" evidence="1">
    <location>
        <begin position="92"/>
        <end position="237"/>
    </location>
</feature>
<sequence length="539" mass="60435">MHLSTGLQSWYAAKDGSIKVGDAILNNDEPTLAHAAFQAAAKEFFPNTILCDTSNGSKSSGKLAWSMESVKDMVVTSMATYECSRGHTKVRKWLAKFAAGLNFYANVMDMLVQQHPEYVALAWGAMKVLIVAVVNHEKVLTLLAKSLSAIGESLPRVELATILYPTERMRQTVEKLYSLILKFFLRAHNWSRESTFSHMIHSITRPAELHYVDLLEQIGECSRRVDQLALSGSQAELRDMHLKMDLVLGRLDGTDHNIQQLVNQMSAAQALASSAVLDTNQQLSDIQFSQIVAYLSGNSFPAPLDAHRRKLMMQRRLSPRDRKRIIEPLKSSAKLQGWASSTQSAMIHLRSSFRQRQTINSFIISIVEKVRETNLPCIEALGGICSNLQEQYKTSVDLLKFLILQALSINDGSKNEKSLALTYRQFHNAVTEDDWLKLFQRVILSTERPVYVFMDVGSFGFATEGSKGFSFLTAFLVCIQNLQELGFKGKLKVLLLSWGPHTLPQLTENSLSSLTIIVRDGHTRFLKSRSLPRRGVSII</sequence>
<evidence type="ECO:0000259" key="1">
    <source>
        <dbReference type="Pfam" id="PF24809"/>
    </source>
</evidence>
<dbReference type="EMBL" id="CAJPDQ010000003">
    <property type="protein sequence ID" value="CAF9906757.1"/>
    <property type="molecule type" value="Genomic_DNA"/>
</dbReference>
<gene>
    <name evidence="2" type="ORF">GOMPHAMPRED_004912</name>
</gene>
<dbReference type="InterPro" id="IPR056125">
    <property type="entry name" value="DUF7708"/>
</dbReference>